<feature type="domain" description="G-protein coupled receptors family 1 profile" evidence="10">
    <location>
        <begin position="29"/>
        <end position="84"/>
    </location>
</feature>
<evidence type="ECO:0000313" key="12">
    <source>
        <dbReference type="Proteomes" id="UP000314983"/>
    </source>
</evidence>
<dbReference type="Gene3D" id="1.20.1070.10">
    <property type="entry name" value="Rhodopsin 7-helix transmembrane proteins"/>
    <property type="match status" value="1"/>
</dbReference>
<keyword evidence="5" id="KW-0297">G-protein coupled receptor</keyword>
<reference evidence="12" key="1">
    <citation type="journal article" date="2014" name="Science">
        <title>Nonhuman genetics. Genomic basis for the convergent evolution of electric organs.</title>
        <authorList>
            <person name="Gallant J.R."/>
            <person name="Traeger L.L."/>
            <person name="Volkening J.D."/>
            <person name="Moffett H."/>
            <person name="Chen P.H."/>
            <person name="Novina C.D."/>
            <person name="Phillips G.N.Jr."/>
            <person name="Anand R."/>
            <person name="Wells G.B."/>
            <person name="Pinch M."/>
            <person name="Guth R."/>
            <person name="Unguez G.A."/>
            <person name="Albert J.S."/>
            <person name="Zakon H.H."/>
            <person name="Samanta M.P."/>
            <person name="Sussman M.R."/>
        </authorList>
    </citation>
    <scope>NUCLEOTIDE SEQUENCE [LARGE SCALE GENOMIC DNA]</scope>
</reference>
<keyword evidence="7" id="KW-0675">Receptor</keyword>
<reference evidence="12" key="2">
    <citation type="journal article" date="2017" name="Sci. Adv.">
        <title>A tail of two voltages: Proteomic comparison of the three electric organs of the electric eel.</title>
        <authorList>
            <person name="Traeger L.L."/>
            <person name="Sabat G."/>
            <person name="Barrett-Wilt G.A."/>
            <person name="Wells G.B."/>
            <person name="Sussman M.R."/>
        </authorList>
    </citation>
    <scope>NUCLEOTIDE SEQUENCE [LARGE SCALE GENOMIC DNA]</scope>
</reference>
<evidence type="ECO:0000259" key="10">
    <source>
        <dbReference type="PROSITE" id="PS50262"/>
    </source>
</evidence>
<dbReference type="AlphaFoldDB" id="A0A4W4FL29"/>
<dbReference type="InterPro" id="IPR017452">
    <property type="entry name" value="GPCR_Rhodpsn_7TM"/>
</dbReference>
<accession>A0A4W4FL29</accession>
<dbReference type="InterPro" id="IPR000276">
    <property type="entry name" value="GPCR_Rhodpsn"/>
</dbReference>
<evidence type="ECO:0000256" key="5">
    <source>
        <dbReference type="ARBA" id="ARBA00023040"/>
    </source>
</evidence>
<reference evidence="11" key="5">
    <citation type="submission" date="2025-09" db="UniProtKB">
        <authorList>
            <consortium name="Ensembl"/>
        </authorList>
    </citation>
    <scope>IDENTIFICATION</scope>
</reference>
<evidence type="ECO:0000313" key="11">
    <source>
        <dbReference type="Ensembl" id="ENSEEEP00000024783.2"/>
    </source>
</evidence>
<dbReference type="GO" id="GO:0043410">
    <property type="term" value="P:positive regulation of MAPK cascade"/>
    <property type="evidence" value="ECO:0007669"/>
    <property type="project" value="TreeGrafter"/>
</dbReference>
<evidence type="ECO:0000256" key="9">
    <source>
        <dbReference type="SAM" id="Phobius"/>
    </source>
</evidence>
<organism evidence="11 12">
    <name type="scientific">Electrophorus electricus</name>
    <name type="common">Electric eel</name>
    <name type="synonym">Gymnotus electricus</name>
    <dbReference type="NCBI Taxonomy" id="8005"/>
    <lineage>
        <taxon>Eukaryota</taxon>
        <taxon>Metazoa</taxon>
        <taxon>Chordata</taxon>
        <taxon>Craniata</taxon>
        <taxon>Vertebrata</taxon>
        <taxon>Euteleostomi</taxon>
        <taxon>Actinopterygii</taxon>
        <taxon>Neopterygii</taxon>
        <taxon>Teleostei</taxon>
        <taxon>Ostariophysi</taxon>
        <taxon>Gymnotiformes</taxon>
        <taxon>Gymnotoidei</taxon>
        <taxon>Gymnotidae</taxon>
        <taxon>Electrophorus</taxon>
    </lineage>
</organism>
<feature type="transmembrane region" description="Helical" evidence="9">
    <location>
        <begin position="15"/>
        <end position="37"/>
    </location>
</feature>
<proteinExistence type="predicted"/>
<keyword evidence="4 9" id="KW-1133">Transmembrane helix</keyword>
<evidence type="ECO:0000256" key="6">
    <source>
        <dbReference type="ARBA" id="ARBA00023136"/>
    </source>
</evidence>
<keyword evidence="12" id="KW-1185">Reference proteome</keyword>
<evidence type="ECO:0000256" key="8">
    <source>
        <dbReference type="ARBA" id="ARBA00023224"/>
    </source>
</evidence>
<dbReference type="GO" id="GO:0005886">
    <property type="term" value="C:plasma membrane"/>
    <property type="evidence" value="ECO:0007669"/>
    <property type="project" value="UniProtKB-SubCell"/>
</dbReference>
<dbReference type="PROSITE" id="PS50262">
    <property type="entry name" value="G_PROTEIN_RECEP_F1_2"/>
    <property type="match status" value="1"/>
</dbReference>
<dbReference type="PANTHER" id="PTHR24248:SF195">
    <property type="entry name" value="D(1) DOPAMINE RECEPTOR-LIKE"/>
    <property type="match status" value="1"/>
</dbReference>
<evidence type="ECO:0000256" key="1">
    <source>
        <dbReference type="ARBA" id="ARBA00004651"/>
    </source>
</evidence>
<evidence type="ECO:0000256" key="2">
    <source>
        <dbReference type="ARBA" id="ARBA00022475"/>
    </source>
</evidence>
<keyword evidence="8" id="KW-0807">Transducer</keyword>
<dbReference type="GO" id="GO:0071881">
    <property type="term" value="P:adenylate cyclase-inhibiting adrenergic receptor signaling pathway"/>
    <property type="evidence" value="ECO:0007669"/>
    <property type="project" value="UniProtKB-ARBA"/>
</dbReference>
<dbReference type="GeneTree" id="ENSGT00950000182934"/>
<keyword evidence="2" id="KW-1003">Cell membrane</keyword>
<dbReference type="PANTHER" id="PTHR24248">
    <property type="entry name" value="ADRENERGIC RECEPTOR-RELATED G-PROTEIN COUPLED RECEPTOR"/>
    <property type="match status" value="1"/>
</dbReference>
<dbReference type="Pfam" id="PF00001">
    <property type="entry name" value="7tm_1"/>
    <property type="match status" value="1"/>
</dbReference>
<dbReference type="Ensembl" id="ENSEEET00000025069.2">
    <property type="protein sequence ID" value="ENSEEEP00000024783.2"/>
    <property type="gene ID" value="ENSEEEG00000012000.2"/>
</dbReference>
<evidence type="ECO:0000256" key="3">
    <source>
        <dbReference type="ARBA" id="ARBA00022692"/>
    </source>
</evidence>
<name>A0A4W4FL29_ELEEL</name>
<reference evidence="11" key="3">
    <citation type="submission" date="2020-05" db="EMBL/GenBank/DDBJ databases">
        <title>Electrophorus electricus (electric eel) genome, fEleEle1, primary haplotype.</title>
        <authorList>
            <person name="Myers G."/>
            <person name="Meyer A."/>
            <person name="Fedrigo O."/>
            <person name="Formenti G."/>
            <person name="Rhie A."/>
            <person name="Tracey A."/>
            <person name="Sims Y."/>
            <person name="Jarvis E.D."/>
        </authorList>
    </citation>
    <scope>NUCLEOTIDE SEQUENCE [LARGE SCALE GENOMIC DNA]</scope>
</reference>
<keyword evidence="3 9" id="KW-0812">Transmembrane</keyword>
<feature type="transmembrane region" description="Helical" evidence="9">
    <location>
        <begin position="49"/>
        <end position="66"/>
    </location>
</feature>
<dbReference type="GO" id="GO:0004938">
    <property type="term" value="F:alpha2-adrenergic receptor activity"/>
    <property type="evidence" value="ECO:0007669"/>
    <property type="project" value="UniProtKB-ARBA"/>
</dbReference>
<evidence type="ECO:0000256" key="4">
    <source>
        <dbReference type="ARBA" id="ARBA00022989"/>
    </source>
</evidence>
<evidence type="ECO:0000256" key="7">
    <source>
        <dbReference type="ARBA" id="ARBA00023170"/>
    </source>
</evidence>
<sequence>MPSNIIYPLVMRVGMYFLIGFIIFFTLLGNLLVIIAVVHFKQLHMPTNYFTLSLAVADLLVGGVVMPPRMILLHGLNCSLKLFL</sequence>
<comment type="subcellular location">
    <subcellularLocation>
        <location evidence="1">Cell membrane</location>
        <topology evidence="1">Multi-pass membrane protein</topology>
    </subcellularLocation>
</comment>
<dbReference type="PRINTS" id="PR00237">
    <property type="entry name" value="GPCRRHODOPSN"/>
</dbReference>
<dbReference type="SUPFAM" id="SSF81321">
    <property type="entry name" value="Family A G protein-coupled receptor-like"/>
    <property type="match status" value="1"/>
</dbReference>
<reference evidence="11" key="4">
    <citation type="submission" date="2025-08" db="UniProtKB">
        <authorList>
            <consortium name="Ensembl"/>
        </authorList>
    </citation>
    <scope>IDENTIFICATION</scope>
</reference>
<dbReference type="GO" id="GO:0071880">
    <property type="term" value="P:adenylate cyclase-activating adrenergic receptor signaling pathway"/>
    <property type="evidence" value="ECO:0007669"/>
    <property type="project" value="TreeGrafter"/>
</dbReference>
<protein>
    <recommendedName>
        <fullName evidence="10">G-protein coupled receptors family 1 profile domain-containing protein</fullName>
    </recommendedName>
</protein>
<gene>
    <name evidence="11" type="primary">DPM2</name>
</gene>
<keyword evidence="6 9" id="KW-0472">Membrane</keyword>
<dbReference type="Proteomes" id="UP000314983">
    <property type="component" value="Chromosome 8"/>
</dbReference>